<feature type="signal peptide" evidence="2">
    <location>
        <begin position="1"/>
        <end position="26"/>
    </location>
</feature>
<sequence>MSLFASLRATACVAMLYFGTGSNRVAAGPPATTGAPPPTAAPTLSKPEPRELAPAPLRPGPLQRWTVEQVIRAVQAKHPRMAALKAQRGVLDARVLTARTSIPNPYILSDNGTAEYTYRLGVTQTFELGKRRRRVEVAGAQVGVHEADLRILAATLRAEARRTYMEAFFAQEREAQFIALIRSVDELLGQAEALPGDIPRADVLEANTTRLHARQALEQAKFEHLQADIRLNSLLGNPPSVELELVSPARDRPPSWLDLHNDDWRNEFLSAYDHLIVEALRQRPELARLKSTREVVDKEERLARANRAPDMVVSVGPDMVPNGKPLWGAFFMLSLEVPLLNRQQGPLAEVRAVREQIDQEGAALAHEIARQLADAVALASFQQSQLRLYEGELLPTADAVYEDARQAFLANQSPFLVAVRAQEARVLVYLAYFRALAAYHVALAGVEQALGFPAI</sequence>
<keyword evidence="2" id="KW-0732">Signal</keyword>
<protein>
    <submittedName>
        <fullName evidence="3">TolC family protein</fullName>
    </submittedName>
</protein>
<evidence type="ECO:0000313" key="4">
    <source>
        <dbReference type="Proteomes" id="UP001164459"/>
    </source>
</evidence>
<organism evidence="3 4">
    <name type="scientific">Nannocystis punicea</name>
    <dbReference type="NCBI Taxonomy" id="2995304"/>
    <lineage>
        <taxon>Bacteria</taxon>
        <taxon>Pseudomonadati</taxon>
        <taxon>Myxococcota</taxon>
        <taxon>Polyangia</taxon>
        <taxon>Nannocystales</taxon>
        <taxon>Nannocystaceae</taxon>
        <taxon>Nannocystis</taxon>
    </lineage>
</organism>
<feature type="region of interest" description="Disordered" evidence="1">
    <location>
        <begin position="28"/>
        <end position="60"/>
    </location>
</feature>
<dbReference type="InterPro" id="IPR010131">
    <property type="entry name" value="MdtP/NodT-like"/>
</dbReference>
<dbReference type="Proteomes" id="UP001164459">
    <property type="component" value="Chromosome"/>
</dbReference>
<dbReference type="RefSeq" id="WP_269039595.1">
    <property type="nucleotide sequence ID" value="NZ_CP114040.1"/>
</dbReference>
<dbReference type="PANTHER" id="PTHR30203:SF24">
    <property type="entry name" value="BLR4935 PROTEIN"/>
    <property type="match status" value="1"/>
</dbReference>
<name>A0ABY7HDQ3_9BACT</name>
<dbReference type="Gene3D" id="1.20.1600.10">
    <property type="entry name" value="Outer membrane efflux proteins (OEP)"/>
    <property type="match status" value="1"/>
</dbReference>
<reference evidence="3" key="1">
    <citation type="submission" date="2022-11" db="EMBL/GenBank/DDBJ databases">
        <title>Minimal conservation of predation-associated metabolite biosynthetic gene clusters underscores biosynthetic potential of Myxococcota including descriptions for ten novel species: Archangium lansinium sp. nov., Myxococcus landrumus sp. nov., Nannocystis bai.</title>
        <authorList>
            <person name="Ahearne A."/>
            <person name="Stevens C."/>
            <person name="Dowd S."/>
        </authorList>
    </citation>
    <scope>NUCLEOTIDE SEQUENCE</scope>
    <source>
        <strain evidence="3">Fl3</strain>
    </source>
</reference>
<dbReference type="PANTHER" id="PTHR30203">
    <property type="entry name" value="OUTER MEMBRANE CATION EFFLUX PROTEIN"/>
    <property type="match status" value="1"/>
</dbReference>
<proteinExistence type="predicted"/>
<dbReference type="EMBL" id="CP114040">
    <property type="protein sequence ID" value="WAS97232.1"/>
    <property type="molecule type" value="Genomic_DNA"/>
</dbReference>
<evidence type="ECO:0000256" key="1">
    <source>
        <dbReference type="SAM" id="MobiDB-lite"/>
    </source>
</evidence>
<keyword evidence="4" id="KW-1185">Reference proteome</keyword>
<gene>
    <name evidence="3" type="ORF">O0S08_13880</name>
</gene>
<feature type="chain" id="PRO_5046683353" evidence="2">
    <location>
        <begin position="27"/>
        <end position="455"/>
    </location>
</feature>
<accession>A0ABY7HDQ3</accession>
<evidence type="ECO:0000256" key="2">
    <source>
        <dbReference type="SAM" id="SignalP"/>
    </source>
</evidence>
<evidence type="ECO:0000313" key="3">
    <source>
        <dbReference type="EMBL" id="WAS97232.1"/>
    </source>
</evidence>
<dbReference type="SUPFAM" id="SSF56954">
    <property type="entry name" value="Outer membrane efflux proteins (OEP)"/>
    <property type="match status" value="1"/>
</dbReference>